<evidence type="ECO:0000256" key="1">
    <source>
        <dbReference type="ARBA" id="ARBA00004370"/>
    </source>
</evidence>
<evidence type="ECO:0000256" key="3">
    <source>
        <dbReference type="ARBA" id="ARBA00022989"/>
    </source>
</evidence>
<dbReference type="InterPro" id="IPR050307">
    <property type="entry name" value="Sterol_Desaturase_Related"/>
</dbReference>
<evidence type="ECO:0000256" key="2">
    <source>
        <dbReference type="ARBA" id="ARBA00022692"/>
    </source>
</evidence>
<dbReference type="Proteomes" id="UP001165060">
    <property type="component" value="Unassembled WGS sequence"/>
</dbReference>
<feature type="transmembrane region" description="Helical" evidence="5">
    <location>
        <begin position="48"/>
        <end position="66"/>
    </location>
</feature>
<evidence type="ECO:0000313" key="7">
    <source>
        <dbReference type="EMBL" id="GMI34282.1"/>
    </source>
</evidence>
<comment type="caution">
    <text evidence="7">The sequence shown here is derived from an EMBL/GenBank/DDBJ whole genome shotgun (WGS) entry which is preliminary data.</text>
</comment>
<reference evidence="7 8" key="1">
    <citation type="journal article" date="2023" name="Commun. Biol.">
        <title>Genome analysis of Parmales, the sister group of diatoms, reveals the evolutionary specialization of diatoms from phago-mixotrophs to photoautotrophs.</title>
        <authorList>
            <person name="Ban H."/>
            <person name="Sato S."/>
            <person name="Yoshikawa S."/>
            <person name="Yamada K."/>
            <person name="Nakamura Y."/>
            <person name="Ichinomiya M."/>
            <person name="Sato N."/>
            <person name="Blanc-Mathieu R."/>
            <person name="Endo H."/>
            <person name="Kuwata A."/>
            <person name="Ogata H."/>
        </authorList>
    </citation>
    <scope>NUCLEOTIDE SEQUENCE [LARGE SCALE GENOMIC DNA]</scope>
</reference>
<keyword evidence="8" id="KW-1185">Reference proteome</keyword>
<dbReference type="Pfam" id="PF04116">
    <property type="entry name" value="FA_hydroxylase"/>
    <property type="match status" value="1"/>
</dbReference>
<evidence type="ECO:0000256" key="4">
    <source>
        <dbReference type="ARBA" id="ARBA00023136"/>
    </source>
</evidence>
<proteinExistence type="predicted"/>
<comment type="subcellular location">
    <subcellularLocation>
        <location evidence="1">Membrane</location>
    </subcellularLocation>
</comment>
<keyword evidence="4 5" id="KW-0472">Membrane</keyword>
<accession>A0ABQ6MVK0</accession>
<evidence type="ECO:0000256" key="5">
    <source>
        <dbReference type="SAM" id="Phobius"/>
    </source>
</evidence>
<gene>
    <name evidence="7" type="ORF">TeGR_g4021</name>
</gene>
<dbReference type="InterPro" id="IPR006694">
    <property type="entry name" value="Fatty_acid_hydroxylase"/>
</dbReference>
<keyword evidence="2 5" id="KW-0812">Transmembrane</keyword>
<keyword evidence="3 5" id="KW-1133">Transmembrane helix</keyword>
<feature type="domain" description="Fatty acid hydroxylase" evidence="6">
    <location>
        <begin position="139"/>
        <end position="268"/>
    </location>
</feature>
<dbReference type="EMBL" id="BRYB01003298">
    <property type="protein sequence ID" value="GMI34282.1"/>
    <property type="molecule type" value="Genomic_DNA"/>
</dbReference>
<evidence type="ECO:0000313" key="8">
    <source>
        <dbReference type="Proteomes" id="UP001165060"/>
    </source>
</evidence>
<protein>
    <recommendedName>
        <fullName evidence="6">Fatty acid hydroxylase domain-containing protein</fullName>
    </recommendedName>
</protein>
<organism evidence="7 8">
    <name type="scientific">Tetraparma gracilis</name>
    <dbReference type="NCBI Taxonomy" id="2962635"/>
    <lineage>
        <taxon>Eukaryota</taxon>
        <taxon>Sar</taxon>
        <taxon>Stramenopiles</taxon>
        <taxon>Ochrophyta</taxon>
        <taxon>Bolidophyceae</taxon>
        <taxon>Parmales</taxon>
        <taxon>Triparmaceae</taxon>
        <taxon>Tetraparma</taxon>
    </lineage>
</organism>
<name>A0ABQ6MVK0_9STRA</name>
<sequence>MDFISNIPPLPAPLVSWTLPPSLVSFASPPPPDAPFAAKLLSSLATSFGTWFLIYPAATLLLLLFAKPLQPYKLNPKPWSRPLMLKEVLRSSSSLLVSVLLELLTLELLPVPAPCAAPALSCPISPDAFFHAPSLLRLLLILVWADLHFYCVHALLHVSPFLYRRVHKVHHESINTNPLSGLSFHPVEGLLYFTSTLLCVLLPMSPLEIRAIKIGLVIAPIGGHWGYSLFSDVKTGQPHHYLHHTKFSYNYGAGFLPDGWVADKVMGTTYEGKETGQ</sequence>
<evidence type="ECO:0000259" key="6">
    <source>
        <dbReference type="Pfam" id="PF04116"/>
    </source>
</evidence>
<dbReference type="PANTHER" id="PTHR11863">
    <property type="entry name" value="STEROL DESATURASE"/>
    <property type="match status" value="1"/>
</dbReference>